<dbReference type="AlphaFoldDB" id="A0A4R4RST5"/>
<keyword evidence="3" id="KW-1185">Reference proteome</keyword>
<feature type="region of interest" description="Disordered" evidence="1">
    <location>
        <begin position="1"/>
        <end position="28"/>
    </location>
</feature>
<dbReference type="Gene3D" id="3.40.50.300">
    <property type="entry name" value="P-loop containing nucleotide triphosphate hydrolases"/>
    <property type="match status" value="1"/>
</dbReference>
<dbReference type="InterPro" id="IPR027417">
    <property type="entry name" value="P-loop_NTPase"/>
</dbReference>
<reference evidence="2 3" key="1">
    <citation type="submission" date="2019-02" db="EMBL/GenBank/DDBJ databases">
        <title>Draft genome sequences of novel Actinobacteria.</title>
        <authorList>
            <person name="Sahin N."/>
            <person name="Ay H."/>
            <person name="Saygin H."/>
        </authorList>
    </citation>
    <scope>NUCLEOTIDE SEQUENCE [LARGE SCALE GENOMIC DNA]</scope>
    <source>
        <strain evidence="2 3">KC603</strain>
    </source>
</reference>
<accession>A0A4R4RST5</accession>
<dbReference type="SUPFAM" id="SSF52540">
    <property type="entry name" value="P-loop containing nucleoside triphosphate hydrolases"/>
    <property type="match status" value="1"/>
</dbReference>
<sequence length="251" mass="27703">MAAATPTRRARTGTAAASARRASSTSSSTDRRVNLLICERCGERADHPQVETEAVIRCAHCGHRWPFLRLPLYCLTGPSGTGKSTVQRLLAAEARLADRFVVLEQDVLWVAGLRDDGGEHRPFRSTWLRVAAMINQSRRPVVLCGTVVPPEFEPLPERALFERIEYLCLTCDPGVLAARLRARPKWREWDEPRIAETLDFAAWIGANAATMDPPMTLLDTTGAPVEQTARAVAAWLDERSTTLRAATPPPP</sequence>
<evidence type="ECO:0008006" key="4">
    <source>
        <dbReference type="Google" id="ProtNLM"/>
    </source>
</evidence>
<proteinExistence type="predicted"/>
<dbReference type="Proteomes" id="UP000295621">
    <property type="component" value="Unassembled WGS sequence"/>
</dbReference>
<protein>
    <recommendedName>
        <fullName evidence="4">Nucleoside kinase</fullName>
    </recommendedName>
</protein>
<evidence type="ECO:0000256" key="1">
    <source>
        <dbReference type="SAM" id="MobiDB-lite"/>
    </source>
</evidence>
<name>A0A4R4RST5_9ACTN</name>
<dbReference type="EMBL" id="SMKL01000011">
    <property type="protein sequence ID" value="TDC53087.1"/>
    <property type="molecule type" value="Genomic_DNA"/>
</dbReference>
<comment type="caution">
    <text evidence="2">The sequence shown here is derived from an EMBL/GenBank/DDBJ whole genome shotgun (WGS) entry which is preliminary data.</text>
</comment>
<gene>
    <name evidence="2" type="ORF">E1212_06620</name>
</gene>
<dbReference type="Pfam" id="PF13238">
    <property type="entry name" value="AAA_18"/>
    <property type="match status" value="1"/>
</dbReference>
<evidence type="ECO:0000313" key="2">
    <source>
        <dbReference type="EMBL" id="TDC53087.1"/>
    </source>
</evidence>
<dbReference type="OrthoDB" id="198115at2"/>
<evidence type="ECO:0000313" key="3">
    <source>
        <dbReference type="Proteomes" id="UP000295621"/>
    </source>
</evidence>
<organism evidence="2 3">
    <name type="scientific">Jiangella ureilytica</name>
    <dbReference type="NCBI Taxonomy" id="2530374"/>
    <lineage>
        <taxon>Bacteria</taxon>
        <taxon>Bacillati</taxon>
        <taxon>Actinomycetota</taxon>
        <taxon>Actinomycetes</taxon>
        <taxon>Jiangellales</taxon>
        <taxon>Jiangellaceae</taxon>
        <taxon>Jiangella</taxon>
    </lineage>
</organism>